<name>A0AAE1TKK8_9EUCA</name>
<organism evidence="1 2">
    <name type="scientific">Petrolisthes manimaculis</name>
    <dbReference type="NCBI Taxonomy" id="1843537"/>
    <lineage>
        <taxon>Eukaryota</taxon>
        <taxon>Metazoa</taxon>
        <taxon>Ecdysozoa</taxon>
        <taxon>Arthropoda</taxon>
        <taxon>Crustacea</taxon>
        <taxon>Multicrustacea</taxon>
        <taxon>Malacostraca</taxon>
        <taxon>Eumalacostraca</taxon>
        <taxon>Eucarida</taxon>
        <taxon>Decapoda</taxon>
        <taxon>Pleocyemata</taxon>
        <taxon>Anomura</taxon>
        <taxon>Galatheoidea</taxon>
        <taxon>Porcellanidae</taxon>
        <taxon>Petrolisthes</taxon>
    </lineage>
</organism>
<accession>A0AAE1TKK8</accession>
<reference evidence="1" key="1">
    <citation type="submission" date="2023-11" db="EMBL/GenBank/DDBJ databases">
        <title>Genome assemblies of two species of porcelain crab, Petrolisthes cinctipes and Petrolisthes manimaculis (Anomura: Porcellanidae).</title>
        <authorList>
            <person name="Angst P."/>
        </authorList>
    </citation>
    <scope>NUCLEOTIDE SEQUENCE</scope>
    <source>
        <strain evidence="1">PB745_02</strain>
        <tissue evidence="1">Gill</tissue>
    </source>
</reference>
<sequence length="99" mass="11292">MLHPIYDHLSTTDSETVREKYLQSLPLPGILMHRLNHHEEKEDAVVKSLLDIRTGDHEQIVAVEFLIHGAFQFAKAGGYCDCQKALTLRIQDYTEGQCL</sequence>
<dbReference type="EMBL" id="JAWZYT010006152">
    <property type="protein sequence ID" value="KAK4288752.1"/>
    <property type="molecule type" value="Genomic_DNA"/>
</dbReference>
<keyword evidence="2" id="KW-1185">Reference proteome</keyword>
<evidence type="ECO:0000313" key="2">
    <source>
        <dbReference type="Proteomes" id="UP001292094"/>
    </source>
</evidence>
<proteinExistence type="predicted"/>
<evidence type="ECO:0000313" key="1">
    <source>
        <dbReference type="EMBL" id="KAK4288752.1"/>
    </source>
</evidence>
<protein>
    <submittedName>
        <fullName evidence="1">Uncharacterized protein</fullName>
    </submittedName>
</protein>
<gene>
    <name evidence="1" type="ORF">Pmani_038240</name>
</gene>
<comment type="caution">
    <text evidence="1">The sequence shown here is derived from an EMBL/GenBank/DDBJ whole genome shotgun (WGS) entry which is preliminary data.</text>
</comment>
<dbReference type="AlphaFoldDB" id="A0AAE1TKK8"/>
<dbReference type="Proteomes" id="UP001292094">
    <property type="component" value="Unassembled WGS sequence"/>
</dbReference>